<dbReference type="FunCoup" id="Q6CJU8">
    <property type="interactions" value="27"/>
</dbReference>
<dbReference type="HOGENOM" id="CLU_002458_2_0_1"/>
<dbReference type="eggNOG" id="KOG1134">
    <property type="taxonomic scope" value="Eukaryota"/>
</dbReference>
<evidence type="ECO:0000259" key="9">
    <source>
        <dbReference type="Pfam" id="PF13967"/>
    </source>
</evidence>
<evidence type="ECO:0000256" key="1">
    <source>
        <dbReference type="ARBA" id="ARBA00004141"/>
    </source>
</evidence>
<feature type="transmembrane region" description="Helical" evidence="7">
    <location>
        <begin position="731"/>
        <end position="751"/>
    </location>
</feature>
<dbReference type="OMA" id="QKWFFAF"/>
<dbReference type="InterPro" id="IPR027815">
    <property type="entry name" value="CSC1/OSCA1-like_cyt"/>
</dbReference>
<dbReference type="InterPro" id="IPR003864">
    <property type="entry name" value="CSC1/OSCA1-like_7TM"/>
</dbReference>
<accession>Q6CJU8</accession>
<organism evidence="11 12">
    <name type="scientific">Kluyveromyces lactis (strain ATCC 8585 / CBS 2359 / DSM 70799 / NBRC 1267 / NRRL Y-1140 / WM37)</name>
    <name type="common">Yeast</name>
    <name type="synonym">Candida sphaerica</name>
    <dbReference type="NCBI Taxonomy" id="284590"/>
    <lineage>
        <taxon>Eukaryota</taxon>
        <taxon>Fungi</taxon>
        <taxon>Dikarya</taxon>
        <taxon>Ascomycota</taxon>
        <taxon>Saccharomycotina</taxon>
        <taxon>Saccharomycetes</taxon>
        <taxon>Saccharomycetales</taxon>
        <taxon>Saccharomycetaceae</taxon>
        <taxon>Kluyveromyces</taxon>
    </lineage>
</organism>
<feature type="domain" description="CSC1/OSCA1-like cytosolic" evidence="10">
    <location>
        <begin position="293"/>
        <end position="529"/>
    </location>
</feature>
<evidence type="ECO:0000256" key="7">
    <source>
        <dbReference type="SAM" id="Phobius"/>
    </source>
</evidence>
<feature type="domain" description="CSC1/OSCA1-like 7TM region" evidence="8">
    <location>
        <begin position="542"/>
        <end position="816"/>
    </location>
</feature>
<gene>
    <name evidence="11" type="ORF">KLLA0_F15807g</name>
</gene>
<dbReference type="InParanoid" id="Q6CJU8"/>
<evidence type="ECO:0000256" key="6">
    <source>
        <dbReference type="ARBA" id="ARBA00023136"/>
    </source>
</evidence>
<comment type="similarity">
    <text evidence="2">Belongs to the CSC1 (TC 1.A.17) family.</text>
</comment>
<dbReference type="Pfam" id="PF02714">
    <property type="entry name" value="RSN1_7TM"/>
    <property type="match status" value="1"/>
</dbReference>
<dbReference type="AlphaFoldDB" id="Q6CJU8"/>
<dbReference type="KEGG" id="kla:KLLA0_F15807g"/>
<evidence type="ECO:0000313" key="12">
    <source>
        <dbReference type="Proteomes" id="UP000000598"/>
    </source>
</evidence>
<feature type="transmembrane region" description="Helical" evidence="7">
    <location>
        <begin position="593"/>
        <end position="616"/>
    </location>
</feature>
<keyword evidence="6 7" id="KW-0472">Membrane</keyword>
<comment type="subcellular location">
    <subcellularLocation>
        <location evidence="1">Membrane</location>
        <topology evidence="1">Multi-pass membrane protein</topology>
    </subcellularLocation>
</comment>
<keyword evidence="4 7" id="KW-0812">Transmembrane</keyword>
<sequence>MNHDNDVTALDYLRKIIYKYVEVDDNTAILVLNYKEETSPLQSRYRNYTSGLLKTLLSNTRSGSAQRQFGITFSSFISGVLVSLVFCIIQVILFSILRNRLTHIYQPNTSLYPNKKNDTVASGNTEQNKRSLAKPLGNKPWSWIKPTWTTSIEECRESGLDAYFFLRLLKTLSMFFLILSIVIIPILIPIHYISGYKTADIQSYISQMELNDKLTNDEMLNHLPYGLTGLDKISMSNISPAHSNRLVFHLILAVLLVCFFHHVLLRELKYYVSERNKVLTGSIEASSYHQNVLYIGNISKDFNKNKIEYFCESLIPGCVEKIVQLPDNWEVTKALGQQLDRLTNQIENRQLDIMLTKTFLPASKAASYDLPIDYEKRNSLARFPLYQFPYMYHKRVHCKIKYHRLVYNWKRTLFLLKELINGNMLLGFRFQRDKEAKWFEPGHLEWSAQQIIEKKQIKLDQYMKKYEQSLMQQEMECDVNRKSSRQAFIVFRKVSFAHIFDQMLLSNKDSEMSDDKALGINPTDIIWCNIQTINRPWALLRVAISNFLNVAIIIGWVVPVAIVGFVSQIPIITKIVPILTNFQDLPEFMSKPIASIVPAVTLIFLTEGVPLFFRWFSVVKCLKTGAQIEMDVQKWFFAFLFVHIFLVVTISSDISVVVETVVNNPINIPHLLGTNLPKCSNFFCSFVLIRGIAYFGGNLLQSKNLFFYLFYYRWSNRTPREKLKYKLNVPCYQWGSLYPIFSVLASITIIYSVIAPFVLPLASFSFIFVMFSFKYSLKYQFDHKNKSETLGKFYPQALMQLYSGIYFLEACLIGLFALANCFKLSLFMFIFMIFTISAHFQVSNLSKSTIKYLPASLASDEVQHQQEDFKLRDLEPKTHKMWIPLDDNGFAISDANLWQLRYNIEFTHQNAFVDKIGKVIVVGNPYD</sequence>
<dbReference type="PANTHER" id="PTHR13018:SF20">
    <property type="entry name" value="SPORULATION-SPECIFIC PROTEIN 75"/>
    <property type="match status" value="1"/>
</dbReference>
<dbReference type="EMBL" id="CR382126">
    <property type="protein sequence ID" value="CAG98499.1"/>
    <property type="molecule type" value="Genomic_DNA"/>
</dbReference>
<reference evidence="11 12" key="1">
    <citation type="journal article" date="2004" name="Nature">
        <title>Genome evolution in yeasts.</title>
        <authorList>
            <consortium name="Genolevures"/>
            <person name="Dujon B."/>
            <person name="Sherman D."/>
            <person name="Fischer G."/>
            <person name="Durrens P."/>
            <person name="Casaregola S."/>
            <person name="Lafontaine I."/>
            <person name="de Montigny J."/>
            <person name="Marck C."/>
            <person name="Neuveglise C."/>
            <person name="Talla E."/>
            <person name="Goffard N."/>
            <person name="Frangeul L."/>
            <person name="Aigle M."/>
            <person name="Anthouard V."/>
            <person name="Babour A."/>
            <person name="Barbe V."/>
            <person name="Barnay S."/>
            <person name="Blanchin S."/>
            <person name="Beckerich J.M."/>
            <person name="Beyne E."/>
            <person name="Bleykasten C."/>
            <person name="Boisrame A."/>
            <person name="Boyer J."/>
            <person name="Cattolico L."/>
            <person name="Confanioleri F."/>
            <person name="de Daruvar A."/>
            <person name="Despons L."/>
            <person name="Fabre E."/>
            <person name="Fairhead C."/>
            <person name="Ferry-Dumazet H."/>
            <person name="Groppi A."/>
            <person name="Hantraye F."/>
            <person name="Hennequin C."/>
            <person name="Jauniaux N."/>
            <person name="Joyet P."/>
            <person name="Kachouri R."/>
            <person name="Kerrest A."/>
            <person name="Koszul R."/>
            <person name="Lemaire M."/>
            <person name="Lesur I."/>
            <person name="Ma L."/>
            <person name="Muller H."/>
            <person name="Nicaud J.M."/>
            <person name="Nikolski M."/>
            <person name="Oztas S."/>
            <person name="Ozier-Kalogeropoulos O."/>
            <person name="Pellenz S."/>
            <person name="Potier S."/>
            <person name="Richard G.F."/>
            <person name="Straub M.L."/>
            <person name="Suleau A."/>
            <person name="Swennene D."/>
            <person name="Tekaia F."/>
            <person name="Wesolowski-Louvel M."/>
            <person name="Westhof E."/>
            <person name="Wirth B."/>
            <person name="Zeniou-Meyer M."/>
            <person name="Zivanovic I."/>
            <person name="Bolotin-Fukuhara M."/>
            <person name="Thierry A."/>
            <person name="Bouchier C."/>
            <person name="Caudron B."/>
            <person name="Scarpelli C."/>
            <person name="Gaillardin C."/>
            <person name="Weissenbach J."/>
            <person name="Wincker P."/>
            <person name="Souciet J.L."/>
        </authorList>
    </citation>
    <scope>NUCLEOTIDE SEQUENCE [LARGE SCALE GENOMIC DNA]</scope>
    <source>
        <strain evidence="12">ATCC 8585 / CBS 2359 / DSM 70799 / NBRC 1267 / NRRL Y-1140 / WM37</strain>
    </source>
</reference>
<evidence type="ECO:0000259" key="8">
    <source>
        <dbReference type="Pfam" id="PF02714"/>
    </source>
</evidence>
<evidence type="ECO:0000313" key="11">
    <source>
        <dbReference type="EMBL" id="CAG98499.1"/>
    </source>
</evidence>
<feature type="transmembrane region" description="Helical" evidence="7">
    <location>
        <begin position="824"/>
        <end position="842"/>
    </location>
</feature>
<dbReference type="PaxDb" id="284590-Q6CJU8"/>
<evidence type="ECO:0000256" key="2">
    <source>
        <dbReference type="ARBA" id="ARBA00007779"/>
    </source>
</evidence>
<keyword evidence="5 7" id="KW-1133">Transmembrane helix</keyword>
<dbReference type="InterPro" id="IPR045122">
    <property type="entry name" value="Csc1-like"/>
</dbReference>
<evidence type="ECO:0000256" key="3">
    <source>
        <dbReference type="ARBA" id="ARBA00022448"/>
    </source>
</evidence>
<keyword evidence="3" id="KW-0813">Transport</keyword>
<keyword evidence="12" id="KW-1185">Reference proteome</keyword>
<feature type="transmembrane region" description="Helical" evidence="7">
    <location>
        <begin position="76"/>
        <end position="97"/>
    </location>
</feature>
<dbReference type="Pfam" id="PF13967">
    <property type="entry name" value="RSN1_TM"/>
    <property type="match status" value="1"/>
</dbReference>
<feature type="transmembrane region" description="Helical" evidence="7">
    <location>
        <begin position="692"/>
        <end position="711"/>
    </location>
</feature>
<dbReference type="Proteomes" id="UP000000598">
    <property type="component" value="Chromosome F"/>
</dbReference>
<dbReference type="GO" id="GO:0005227">
    <property type="term" value="F:calcium-activated cation channel activity"/>
    <property type="evidence" value="ECO:0007669"/>
    <property type="project" value="InterPro"/>
</dbReference>
<feature type="domain" description="CSC1/OSCA1-like N-terminal transmembrane" evidence="9">
    <location>
        <begin position="76"/>
        <end position="267"/>
    </location>
</feature>
<feature type="transmembrane region" description="Helical" evidence="7">
    <location>
        <begin position="547"/>
        <end position="573"/>
    </location>
</feature>
<dbReference type="GO" id="GO:0005886">
    <property type="term" value="C:plasma membrane"/>
    <property type="evidence" value="ECO:0007669"/>
    <property type="project" value="TreeGrafter"/>
</dbReference>
<evidence type="ECO:0000256" key="5">
    <source>
        <dbReference type="ARBA" id="ARBA00022989"/>
    </source>
</evidence>
<dbReference type="PANTHER" id="PTHR13018">
    <property type="entry name" value="PROBABLE MEMBRANE PROTEIN DUF221-RELATED"/>
    <property type="match status" value="1"/>
</dbReference>
<feature type="transmembrane region" description="Helical" evidence="7">
    <location>
        <begin position="636"/>
        <end position="658"/>
    </location>
</feature>
<evidence type="ECO:0000259" key="10">
    <source>
        <dbReference type="Pfam" id="PF14703"/>
    </source>
</evidence>
<dbReference type="InterPro" id="IPR032880">
    <property type="entry name" value="CSC1/OSCA1-like_N"/>
</dbReference>
<name>Q6CJU8_KLULA</name>
<dbReference type="Pfam" id="PF14703">
    <property type="entry name" value="PHM7_cyt"/>
    <property type="match status" value="1"/>
</dbReference>
<feature type="transmembrane region" description="Helical" evidence="7">
    <location>
        <begin position="172"/>
        <end position="193"/>
    </location>
</feature>
<feature type="transmembrane region" description="Helical" evidence="7">
    <location>
        <begin position="798"/>
        <end position="818"/>
    </location>
</feature>
<feature type="transmembrane region" description="Helical" evidence="7">
    <location>
        <begin position="246"/>
        <end position="265"/>
    </location>
</feature>
<feature type="transmembrane region" description="Helical" evidence="7">
    <location>
        <begin position="757"/>
        <end position="777"/>
    </location>
</feature>
<protein>
    <submittedName>
        <fullName evidence="11">KLLA0F15807p</fullName>
    </submittedName>
</protein>
<evidence type="ECO:0000256" key="4">
    <source>
        <dbReference type="ARBA" id="ARBA00022692"/>
    </source>
</evidence>
<proteinExistence type="inferred from homology"/>